<comment type="caution">
    <text evidence="1">The sequence shown here is derived from an EMBL/GenBank/DDBJ whole genome shotgun (WGS) entry which is preliminary data.</text>
</comment>
<protein>
    <submittedName>
        <fullName evidence="1">Uncharacterized protein</fullName>
    </submittedName>
</protein>
<dbReference type="EMBL" id="SNRW01009934">
    <property type="protein sequence ID" value="KAA6377279.1"/>
    <property type="molecule type" value="Genomic_DNA"/>
</dbReference>
<dbReference type="AlphaFoldDB" id="A0A5J4V3E4"/>
<sequence length="300" mass="33428">MDVDIQSLDILLIHNEILYENVRNNSIETDLVLDAKVDKTYIIDAYNTTRTDDKLDLKLNIADQIDAYTKTEIDTKLDLKANVADIVDSYTKTEDGALLLLIADKTQLIDAYTKPEVDALLLMKADKTELSIYVDLTSDQTIYVQKQFKKISVSCISKSSKSDASIQLAGGCDMLTSELIIQPQLYEIRDITTKKSKACVFDAQSDLNYWMDFQVNVAKLVIGTAYIITSKKTFNNSCRFVSSIDEMPTTPIISQSEILLNNFFGLCSSTSGLAGSVKTFCMIQNHDSSLFNPSLVLGRS</sequence>
<accession>A0A5J4V3E4</accession>
<reference evidence="1 2" key="1">
    <citation type="submission" date="2019-03" db="EMBL/GenBank/DDBJ databases">
        <title>Single cell metagenomics reveals metabolic interactions within the superorganism composed of flagellate Streblomastix strix and complex community of Bacteroidetes bacteria on its surface.</title>
        <authorList>
            <person name="Treitli S.C."/>
            <person name="Kolisko M."/>
            <person name="Husnik F."/>
            <person name="Keeling P."/>
            <person name="Hampl V."/>
        </authorList>
    </citation>
    <scope>NUCLEOTIDE SEQUENCE [LARGE SCALE GENOMIC DNA]</scope>
    <source>
        <strain evidence="1">ST1C</strain>
    </source>
</reference>
<name>A0A5J4V3E4_9EUKA</name>
<evidence type="ECO:0000313" key="2">
    <source>
        <dbReference type="Proteomes" id="UP000324800"/>
    </source>
</evidence>
<gene>
    <name evidence="1" type="ORF">EZS28_027194</name>
</gene>
<organism evidence="1 2">
    <name type="scientific">Streblomastix strix</name>
    <dbReference type="NCBI Taxonomy" id="222440"/>
    <lineage>
        <taxon>Eukaryota</taxon>
        <taxon>Metamonada</taxon>
        <taxon>Preaxostyla</taxon>
        <taxon>Oxymonadida</taxon>
        <taxon>Streblomastigidae</taxon>
        <taxon>Streblomastix</taxon>
    </lineage>
</organism>
<proteinExistence type="predicted"/>
<dbReference type="Proteomes" id="UP000324800">
    <property type="component" value="Unassembled WGS sequence"/>
</dbReference>
<evidence type="ECO:0000313" key="1">
    <source>
        <dbReference type="EMBL" id="KAA6377279.1"/>
    </source>
</evidence>